<keyword evidence="5" id="KW-1185">Reference proteome</keyword>
<name>A0A0L0FMZ2_9EUKA</name>
<dbReference type="PANTHER" id="PTHR24161">
    <property type="entry name" value="ANK_REP_REGION DOMAIN-CONTAINING PROTEIN-RELATED"/>
    <property type="match status" value="1"/>
</dbReference>
<dbReference type="PROSITE" id="PS50297">
    <property type="entry name" value="ANK_REP_REGION"/>
    <property type="match status" value="2"/>
</dbReference>
<dbReference type="STRING" id="667725.A0A0L0FMZ2"/>
<evidence type="ECO:0000256" key="3">
    <source>
        <dbReference type="PROSITE-ProRule" id="PRU00023"/>
    </source>
</evidence>
<evidence type="ECO:0000313" key="4">
    <source>
        <dbReference type="EMBL" id="KNC78109.1"/>
    </source>
</evidence>
<dbReference type="eggNOG" id="KOG4177">
    <property type="taxonomic scope" value="Eukaryota"/>
</dbReference>
<dbReference type="GeneID" id="25909951"/>
<dbReference type="InterPro" id="IPR036770">
    <property type="entry name" value="Ankyrin_rpt-contain_sf"/>
</dbReference>
<sequence length="184" mass="20450">MIDRLNEDADVVITEAPQGNVLGEETVPMPTGSDKIGSINRVSQIGVCDECTRLGYEEKMPNMDNQNELLLWAARHGHAHYCRDLLYFTNEGHYSIKQTNCEGLTPLHLAARRGHIQVVQFLVLDARTPVDHRTSSDDDSLTALHLAVCANEMEVVEFLATQGSDINARDSHGYTPAMFAAQVW</sequence>
<dbReference type="Pfam" id="PF12796">
    <property type="entry name" value="Ank_2"/>
    <property type="match status" value="2"/>
</dbReference>
<dbReference type="PANTHER" id="PTHR24161:SF85">
    <property type="entry name" value="PALMITOYLTRANSFERASE HIP14"/>
    <property type="match status" value="1"/>
</dbReference>
<dbReference type="PROSITE" id="PS50088">
    <property type="entry name" value="ANK_REPEAT"/>
    <property type="match status" value="2"/>
</dbReference>
<evidence type="ECO:0000256" key="2">
    <source>
        <dbReference type="ARBA" id="ARBA00023043"/>
    </source>
</evidence>
<feature type="repeat" description="ANK" evidence="3">
    <location>
        <begin position="139"/>
        <end position="171"/>
    </location>
</feature>
<keyword evidence="2 3" id="KW-0040">ANK repeat</keyword>
<reference evidence="4 5" key="1">
    <citation type="submission" date="2011-02" db="EMBL/GenBank/DDBJ databases">
        <title>The Genome Sequence of Sphaeroforma arctica JP610.</title>
        <authorList>
            <consortium name="The Broad Institute Genome Sequencing Platform"/>
            <person name="Russ C."/>
            <person name="Cuomo C."/>
            <person name="Young S.K."/>
            <person name="Zeng Q."/>
            <person name="Gargeya S."/>
            <person name="Alvarado L."/>
            <person name="Berlin A."/>
            <person name="Chapman S.B."/>
            <person name="Chen Z."/>
            <person name="Freedman E."/>
            <person name="Gellesch M."/>
            <person name="Goldberg J."/>
            <person name="Griggs A."/>
            <person name="Gujja S."/>
            <person name="Heilman E."/>
            <person name="Heiman D."/>
            <person name="Howarth C."/>
            <person name="Mehta T."/>
            <person name="Neiman D."/>
            <person name="Pearson M."/>
            <person name="Roberts A."/>
            <person name="Saif S."/>
            <person name="Shea T."/>
            <person name="Shenoy N."/>
            <person name="Sisk P."/>
            <person name="Stolte C."/>
            <person name="Sykes S."/>
            <person name="White J."/>
            <person name="Yandava C."/>
            <person name="Burger G."/>
            <person name="Gray M.W."/>
            <person name="Holland P.W.H."/>
            <person name="King N."/>
            <person name="Lang F.B.F."/>
            <person name="Roger A.J."/>
            <person name="Ruiz-Trillo I."/>
            <person name="Haas B."/>
            <person name="Nusbaum C."/>
            <person name="Birren B."/>
        </authorList>
    </citation>
    <scope>NUCLEOTIDE SEQUENCE [LARGE SCALE GENOMIC DNA]</scope>
    <source>
        <strain evidence="4 5">JP610</strain>
    </source>
</reference>
<feature type="repeat" description="ANK" evidence="3">
    <location>
        <begin position="102"/>
        <end position="123"/>
    </location>
</feature>
<dbReference type="SUPFAM" id="SSF48403">
    <property type="entry name" value="Ankyrin repeat"/>
    <property type="match status" value="1"/>
</dbReference>
<protein>
    <submittedName>
        <fullName evidence="4">Uncharacterized protein</fullName>
    </submittedName>
</protein>
<dbReference type="Gene3D" id="1.25.40.20">
    <property type="entry name" value="Ankyrin repeat-containing domain"/>
    <property type="match status" value="2"/>
</dbReference>
<gene>
    <name evidence="4" type="ORF">SARC_09447</name>
</gene>
<keyword evidence="1" id="KW-0677">Repeat</keyword>
<proteinExistence type="predicted"/>
<feature type="non-terminal residue" evidence="4">
    <location>
        <position position="184"/>
    </location>
</feature>
<evidence type="ECO:0000313" key="5">
    <source>
        <dbReference type="Proteomes" id="UP000054560"/>
    </source>
</evidence>
<dbReference type="EMBL" id="KQ242557">
    <property type="protein sequence ID" value="KNC78109.1"/>
    <property type="molecule type" value="Genomic_DNA"/>
</dbReference>
<dbReference type="SMART" id="SM00248">
    <property type="entry name" value="ANK"/>
    <property type="match status" value="3"/>
</dbReference>
<organism evidence="4 5">
    <name type="scientific">Sphaeroforma arctica JP610</name>
    <dbReference type="NCBI Taxonomy" id="667725"/>
    <lineage>
        <taxon>Eukaryota</taxon>
        <taxon>Ichthyosporea</taxon>
        <taxon>Ichthyophonida</taxon>
        <taxon>Sphaeroforma</taxon>
    </lineage>
</organism>
<dbReference type="Proteomes" id="UP000054560">
    <property type="component" value="Unassembled WGS sequence"/>
</dbReference>
<evidence type="ECO:0000256" key="1">
    <source>
        <dbReference type="ARBA" id="ARBA00022737"/>
    </source>
</evidence>
<dbReference type="OrthoDB" id="539213at2759"/>
<dbReference type="InterPro" id="IPR002110">
    <property type="entry name" value="Ankyrin_rpt"/>
</dbReference>
<dbReference type="RefSeq" id="XP_014152011.1">
    <property type="nucleotide sequence ID" value="XM_014296536.1"/>
</dbReference>
<dbReference type="AlphaFoldDB" id="A0A0L0FMZ2"/>
<accession>A0A0L0FMZ2</accession>
<dbReference type="PRINTS" id="PR01415">
    <property type="entry name" value="ANKYRIN"/>
</dbReference>